<keyword evidence="2" id="KW-1003">Cell membrane</keyword>
<gene>
    <name evidence="8" type="ORF">CP963_02890</name>
    <name evidence="9" type="ORF">CRU90_01040</name>
</gene>
<comment type="subcellular location">
    <subcellularLocation>
        <location evidence="1">Cell membrane</location>
        <topology evidence="1">Multi-pass membrane protein</topology>
    </subcellularLocation>
</comment>
<dbReference type="GO" id="GO:0005886">
    <property type="term" value="C:plasma membrane"/>
    <property type="evidence" value="ECO:0007669"/>
    <property type="project" value="UniProtKB-SubCell"/>
</dbReference>
<evidence type="ECO:0000256" key="4">
    <source>
        <dbReference type="ARBA" id="ARBA00022989"/>
    </source>
</evidence>
<keyword evidence="3 6" id="KW-0812">Transmembrane</keyword>
<dbReference type="AlphaFoldDB" id="A0A4Q0ZH28"/>
<dbReference type="Proteomes" id="UP000290870">
    <property type="component" value="Unassembled WGS sequence"/>
</dbReference>
<evidence type="ECO:0000313" key="9">
    <source>
        <dbReference type="EMBL" id="RXJ85877.1"/>
    </source>
</evidence>
<protein>
    <recommendedName>
        <fullName evidence="7">MrpA C-terminal/MbhD domain-containing protein</fullName>
    </recommendedName>
</protein>
<evidence type="ECO:0000313" key="11">
    <source>
        <dbReference type="Proteomes" id="UP000290870"/>
    </source>
</evidence>
<dbReference type="InterPro" id="IPR025383">
    <property type="entry name" value="MrpA_C/MbhD"/>
</dbReference>
<dbReference type="EMBL" id="PDJZ01000001">
    <property type="protein sequence ID" value="RXJ85877.1"/>
    <property type="molecule type" value="Genomic_DNA"/>
</dbReference>
<evidence type="ECO:0000313" key="8">
    <source>
        <dbReference type="EMBL" id="RXI42463.1"/>
    </source>
</evidence>
<evidence type="ECO:0000313" key="10">
    <source>
        <dbReference type="Proteomes" id="UP000290378"/>
    </source>
</evidence>
<evidence type="ECO:0000256" key="5">
    <source>
        <dbReference type="ARBA" id="ARBA00023136"/>
    </source>
</evidence>
<evidence type="ECO:0000256" key="3">
    <source>
        <dbReference type="ARBA" id="ARBA00022692"/>
    </source>
</evidence>
<feature type="domain" description="MrpA C-terminal/MbhD" evidence="7">
    <location>
        <begin position="11"/>
        <end position="74"/>
    </location>
</feature>
<feature type="transmembrane region" description="Helical" evidence="6">
    <location>
        <begin position="51"/>
        <end position="73"/>
    </location>
</feature>
<organism evidence="9 11">
    <name type="scientific">Arcobacter cloacae</name>
    <dbReference type="NCBI Taxonomy" id="1054034"/>
    <lineage>
        <taxon>Bacteria</taxon>
        <taxon>Pseudomonadati</taxon>
        <taxon>Campylobacterota</taxon>
        <taxon>Epsilonproteobacteria</taxon>
        <taxon>Campylobacterales</taxon>
        <taxon>Arcobacteraceae</taxon>
        <taxon>Arcobacter</taxon>
    </lineage>
</organism>
<keyword evidence="5 6" id="KW-0472">Membrane</keyword>
<feature type="transmembrane region" description="Helical" evidence="6">
    <location>
        <begin position="24"/>
        <end position="45"/>
    </location>
</feature>
<keyword evidence="4 6" id="KW-1133">Transmembrane helix</keyword>
<dbReference type="EMBL" id="NXII01000003">
    <property type="protein sequence ID" value="RXI42463.1"/>
    <property type="molecule type" value="Genomic_DNA"/>
</dbReference>
<proteinExistence type="predicted"/>
<dbReference type="OrthoDB" id="2085045at2"/>
<keyword evidence="10" id="KW-1185">Reference proteome</keyword>
<evidence type="ECO:0000256" key="6">
    <source>
        <dbReference type="SAM" id="Phobius"/>
    </source>
</evidence>
<dbReference type="Gene3D" id="1.20.120.1200">
    <property type="entry name" value="NADH-ubiquinone/plastoquinone oxidoreductase chain 6, subunit NuoJ"/>
    <property type="match status" value="1"/>
</dbReference>
<evidence type="ECO:0000256" key="1">
    <source>
        <dbReference type="ARBA" id="ARBA00004651"/>
    </source>
</evidence>
<dbReference type="RefSeq" id="WP_128985410.1">
    <property type="nucleotide sequence ID" value="NZ_CBCSEI010000001.1"/>
</dbReference>
<dbReference type="Pfam" id="PF13244">
    <property type="entry name" value="MbhD"/>
    <property type="match status" value="1"/>
</dbReference>
<evidence type="ECO:0000259" key="7">
    <source>
        <dbReference type="Pfam" id="PF13244"/>
    </source>
</evidence>
<comment type="caution">
    <text evidence="9">The sequence shown here is derived from an EMBL/GenBank/DDBJ whole genome shotgun (WGS) entry which is preliminary data.</text>
</comment>
<name>A0A4Q0ZH28_9BACT</name>
<reference evidence="9 11" key="2">
    <citation type="submission" date="2017-10" db="EMBL/GenBank/DDBJ databases">
        <title>Genomics of the genus Arcobacter.</title>
        <authorList>
            <person name="Perez-Cataluna A."/>
            <person name="Figueras M.J."/>
        </authorList>
    </citation>
    <scope>NUCLEOTIDE SEQUENCE [LARGE SCALE GENOMIC DNA]</scope>
    <source>
        <strain evidence="9 11">F26</strain>
    </source>
</reference>
<dbReference type="InterPro" id="IPR042106">
    <property type="entry name" value="Nuo/plastoQ_OxRdtase_6_NuoJ"/>
</dbReference>
<reference evidence="8 10" key="1">
    <citation type="submission" date="2017-09" db="EMBL/GenBank/DDBJ databases">
        <title>Genomics of the genus Arcobacter.</title>
        <authorList>
            <person name="Perez-Cataluna A."/>
            <person name="Figueras M.J."/>
            <person name="Salas-Masso N."/>
        </authorList>
    </citation>
    <scope>NUCLEOTIDE SEQUENCE [LARGE SCALE GENOMIC DNA]</scope>
    <source>
        <strain evidence="8 10">CECT 7834</strain>
    </source>
</reference>
<dbReference type="Proteomes" id="UP000290378">
    <property type="component" value="Unassembled WGS sequence"/>
</dbReference>
<evidence type="ECO:0000256" key="2">
    <source>
        <dbReference type="ARBA" id="ARBA00022475"/>
    </source>
</evidence>
<sequence length="81" mass="9109">MIVDILLSFGILWLSYRMITSTNLFHVVVYFIVFGMILALIWTRLGAYDLALAEVALGSGITGAILLDTITFLKNQRQKDE</sequence>
<accession>A0A4Q0ZH28</accession>